<keyword evidence="3" id="KW-1185">Reference proteome</keyword>
<sequence>MISEKAEENANRERASIRDYSTKQGEQGRKRRRRLIPKLKDMARVKGKKMKKNESRAKRKKAQAMCISMEEIASSNQASVSNCSSISANICEWRKWVLLHDEPHAVATHIWDFGKARGVKFDGNEREVTEELLEAEIRDRSNVAKEGSIVDETQMGNAKG</sequence>
<feature type="region of interest" description="Disordered" evidence="1">
    <location>
        <begin position="1"/>
        <end position="35"/>
    </location>
</feature>
<evidence type="ECO:0000313" key="3">
    <source>
        <dbReference type="Proteomes" id="UP000265520"/>
    </source>
</evidence>
<dbReference type="AlphaFoldDB" id="A0A392LWY2"/>
<proteinExistence type="predicted"/>
<evidence type="ECO:0000313" key="2">
    <source>
        <dbReference type="EMBL" id="MCH79459.1"/>
    </source>
</evidence>
<protein>
    <submittedName>
        <fullName evidence="2">Uncharacterized protein</fullName>
    </submittedName>
</protein>
<accession>A0A392LWY2</accession>
<reference evidence="2 3" key="1">
    <citation type="journal article" date="2018" name="Front. Plant Sci.">
        <title>Red Clover (Trifolium pratense) and Zigzag Clover (T. medium) - A Picture of Genomic Similarities and Differences.</title>
        <authorList>
            <person name="Dluhosova J."/>
            <person name="Istvanek J."/>
            <person name="Nedelnik J."/>
            <person name="Repkova J."/>
        </authorList>
    </citation>
    <scope>NUCLEOTIDE SEQUENCE [LARGE SCALE GENOMIC DNA]</scope>
    <source>
        <strain evidence="3">cv. 10/8</strain>
        <tissue evidence="2">Leaf</tissue>
    </source>
</reference>
<evidence type="ECO:0000256" key="1">
    <source>
        <dbReference type="SAM" id="MobiDB-lite"/>
    </source>
</evidence>
<dbReference type="EMBL" id="LXQA010000124">
    <property type="protein sequence ID" value="MCH79459.1"/>
    <property type="molecule type" value="Genomic_DNA"/>
</dbReference>
<gene>
    <name evidence="2" type="ORF">A2U01_0000208</name>
</gene>
<name>A0A392LWY2_9FABA</name>
<organism evidence="2 3">
    <name type="scientific">Trifolium medium</name>
    <dbReference type="NCBI Taxonomy" id="97028"/>
    <lineage>
        <taxon>Eukaryota</taxon>
        <taxon>Viridiplantae</taxon>
        <taxon>Streptophyta</taxon>
        <taxon>Embryophyta</taxon>
        <taxon>Tracheophyta</taxon>
        <taxon>Spermatophyta</taxon>
        <taxon>Magnoliopsida</taxon>
        <taxon>eudicotyledons</taxon>
        <taxon>Gunneridae</taxon>
        <taxon>Pentapetalae</taxon>
        <taxon>rosids</taxon>
        <taxon>fabids</taxon>
        <taxon>Fabales</taxon>
        <taxon>Fabaceae</taxon>
        <taxon>Papilionoideae</taxon>
        <taxon>50 kb inversion clade</taxon>
        <taxon>NPAAA clade</taxon>
        <taxon>Hologalegina</taxon>
        <taxon>IRL clade</taxon>
        <taxon>Trifolieae</taxon>
        <taxon>Trifolium</taxon>
    </lineage>
</organism>
<comment type="caution">
    <text evidence="2">The sequence shown here is derived from an EMBL/GenBank/DDBJ whole genome shotgun (WGS) entry which is preliminary data.</text>
</comment>
<dbReference type="Proteomes" id="UP000265520">
    <property type="component" value="Unassembled WGS sequence"/>
</dbReference>
<feature type="compositionally biased region" description="Basic and acidic residues" evidence="1">
    <location>
        <begin position="1"/>
        <end position="21"/>
    </location>
</feature>